<feature type="chain" id="PRO_5032606615" evidence="1">
    <location>
        <begin position="27"/>
        <end position="246"/>
    </location>
</feature>
<dbReference type="AlphaFoldDB" id="A0A822UZS0"/>
<evidence type="ECO:0000313" key="3">
    <source>
        <dbReference type="Proteomes" id="UP000192074"/>
    </source>
</evidence>
<reference evidence="2 3" key="1">
    <citation type="submission" date="2016-01" db="EMBL/GenBank/DDBJ databases">
        <authorList>
            <person name="Regsiter A."/>
            <person name="william w."/>
        </authorList>
    </citation>
    <scope>NUCLEOTIDE SEQUENCE [LARGE SCALE GENOMIC DNA]</scope>
    <source>
        <strain evidence="2 3">B6</strain>
    </source>
</reference>
<keyword evidence="1" id="KW-0732">Signal</keyword>
<organism evidence="2 3">
    <name type="scientific">Agrobacterium tumefaciens str. B6</name>
    <dbReference type="NCBI Taxonomy" id="1183423"/>
    <lineage>
        <taxon>Bacteria</taxon>
        <taxon>Pseudomonadati</taxon>
        <taxon>Pseudomonadota</taxon>
        <taxon>Alphaproteobacteria</taxon>
        <taxon>Hyphomicrobiales</taxon>
        <taxon>Rhizobiaceae</taxon>
        <taxon>Rhizobium/Agrobacterium group</taxon>
        <taxon>Agrobacterium</taxon>
        <taxon>Agrobacterium tumefaciens complex</taxon>
    </lineage>
</organism>
<protein>
    <submittedName>
        <fullName evidence="2">Uncharacterized protein</fullName>
    </submittedName>
</protein>
<accession>A0A822UZS0</accession>
<sequence>METETMKTILRITLLSAIVIASPVHAGTLDTSILDLKVGMPFENARKWVNERIPNAKTRMADQAQGSDGKQFFTYLQLTTSGTTSKGIEKLKADNGFIGETWTLYGGGPATGTQAVGLARSVRYDDGKGPDVEEMRKALVARYGEPSKTEDGGEKLYWVSKNTALDQSSSTCAPDYRSLKYSPDCGTYIFASIEAGRDRLVTELSISILDHDLAISTIAAERAALQKAANEKMESDRQNRAAVPKL</sequence>
<evidence type="ECO:0000256" key="1">
    <source>
        <dbReference type="SAM" id="SignalP"/>
    </source>
</evidence>
<name>A0A822UZS0_AGRTU</name>
<gene>
    <name evidence="2" type="ORF">AGR4A_Cc190303</name>
</gene>
<evidence type="ECO:0000313" key="2">
    <source>
        <dbReference type="EMBL" id="CVI15761.1"/>
    </source>
</evidence>
<comment type="caution">
    <text evidence="2">The sequence shown here is derived from an EMBL/GenBank/DDBJ whole genome shotgun (WGS) entry which is preliminary data.</text>
</comment>
<proteinExistence type="predicted"/>
<dbReference type="Proteomes" id="UP000192074">
    <property type="component" value="Unassembled WGS sequence"/>
</dbReference>
<dbReference type="EMBL" id="FCNL01000011">
    <property type="protein sequence ID" value="CVI15761.1"/>
    <property type="molecule type" value="Genomic_DNA"/>
</dbReference>
<feature type="signal peptide" evidence="1">
    <location>
        <begin position="1"/>
        <end position="26"/>
    </location>
</feature>